<reference evidence="1 2" key="1">
    <citation type="journal article" date="2021" name="Plant Biotechnol. J.">
        <title>Multi-omics assisted identification of the key and species-specific regulatory components of drought-tolerant mechanisms in Gossypium stocksii.</title>
        <authorList>
            <person name="Yu D."/>
            <person name="Ke L."/>
            <person name="Zhang D."/>
            <person name="Wu Y."/>
            <person name="Sun Y."/>
            <person name="Mei J."/>
            <person name="Sun J."/>
            <person name="Sun Y."/>
        </authorList>
    </citation>
    <scope>NUCLEOTIDE SEQUENCE [LARGE SCALE GENOMIC DNA]</scope>
    <source>
        <strain evidence="2">cv. E1</strain>
        <tissue evidence="1">Leaf</tissue>
    </source>
</reference>
<keyword evidence="2" id="KW-1185">Reference proteome</keyword>
<protein>
    <submittedName>
        <fullName evidence="1">Uncharacterized protein</fullName>
    </submittedName>
</protein>
<dbReference type="AlphaFoldDB" id="A0A9D3WDE0"/>
<accession>A0A9D3WDE0</accession>
<evidence type="ECO:0000313" key="2">
    <source>
        <dbReference type="Proteomes" id="UP000828251"/>
    </source>
</evidence>
<gene>
    <name evidence="1" type="ORF">J1N35_005211</name>
</gene>
<comment type="caution">
    <text evidence="1">The sequence shown here is derived from an EMBL/GenBank/DDBJ whole genome shotgun (WGS) entry which is preliminary data.</text>
</comment>
<dbReference type="Proteomes" id="UP000828251">
    <property type="component" value="Unassembled WGS sequence"/>
</dbReference>
<dbReference type="EMBL" id="JAIQCV010000002">
    <property type="protein sequence ID" value="KAH1122051.1"/>
    <property type="molecule type" value="Genomic_DNA"/>
</dbReference>
<sequence length="69" mass="7636">IEKGNSNGKEMATVTTGFEHVTTIPKFKQRKVSAVRDFLPGCKRGATTDLRLHKQITVDQGKYSVSISK</sequence>
<feature type="non-terminal residue" evidence="1">
    <location>
        <position position="1"/>
    </location>
</feature>
<organism evidence="1 2">
    <name type="scientific">Gossypium stocksii</name>
    <dbReference type="NCBI Taxonomy" id="47602"/>
    <lineage>
        <taxon>Eukaryota</taxon>
        <taxon>Viridiplantae</taxon>
        <taxon>Streptophyta</taxon>
        <taxon>Embryophyta</taxon>
        <taxon>Tracheophyta</taxon>
        <taxon>Spermatophyta</taxon>
        <taxon>Magnoliopsida</taxon>
        <taxon>eudicotyledons</taxon>
        <taxon>Gunneridae</taxon>
        <taxon>Pentapetalae</taxon>
        <taxon>rosids</taxon>
        <taxon>malvids</taxon>
        <taxon>Malvales</taxon>
        <taxon>Malvaceae</taxon>
        <taxon>Malvoideae</taxon>
        <taxon>Gossypium</taxon>
    </lineage>
</organism>
<evidence type="ECO:0000313" key="1">
    <source>
        <dbReference type="EMBL" id="KAH1122051.1"/>
    </source>
</evidence>
<name>A0A9D3WDE0_9ROSI</name>
<proteinExistence type="predicted"/>